<evidence type="ECO:0000256" key="10">
    <source>
        <dbReference type="ARBA" id="ARBA00066767"/>
    </source>
</evidence>
<comment type="subcellular location">
    <subcellularLocation>
        <location evidence="1 15">Cytoplasm</location>
    </subcellularLocation>
</comment>
<dbReference type="InterPro" id="IPR042221">
    <property type="entry name" value="Leu/Phe-tRNA_Trfase_N"/>
</dbReference>
<comment type="catalytic activity">
    <reaction evidence="7 15">
        <text>N-terminal L-lysyl-[protein] + L-leucyl-tRNA(Leu) = N-terminal L-leucyl-L-lysyl-[protein] + tRNA(Leu) + H(+)</text>
        <dbReference type="Rhea" id="RHEA:12340"/>
        <dbReference type="Rhea" id="RHEA-COMP:9613"/>
        <dbReference type="Rhea" id="RHEA-COMP:9622"/>
        <dbReference type="Rhea" id="RHEA-COMP:12670"/>
        <dbReference type="Rhea" id="RHEA-COMP:12671"/>
        <dbReference type="ChEBI" id="CHEBI:15378"/>
        <dbReference type="ChEBI" id="CHEBI:65249"/>
        <dbReference type="ChEBI" id="CHEBI:78442"/>
        <dbReference type="ChEBI" id="CHEBI:78494"/>
        <dbReference type="ChEBI" id="CHEBI:133043"/>
        <dbReference type="EC" id="2.3.2.6"/>
    </reaction>
</comment>
<dbReference type="Pfam" id="PF03588">
    <property type="entry name" value="Leu_Phe_trans"/>
    <property type="match status" value="1"/>
</dbReference>
<comment type="function">
    <text evidence="8 15">Functions in the N-end rule pathway of protein degradation where it conjugates Leu, Phe and, less efficiently, Met from aminoacyl-tRNAs to the N-termini of proteins containing an N-terminal arginine or lysine.</text>
</comment>
<dbReference type="FunFam" id="3.30.70.3550:FF:000001">
    <property type="entry name" value="Leucyl/phenylalanyl-tRNA--protein transferase"/>
    <property type="match status" value="1"/>
</dbReference>
<accession>A0A2V1K4F4</accession>
<comment type="catalytic activity">
    <reaction evidence="5 15">
        <text>L-phenylalanyl-tRNA(Phe) + an N-terminal L-alpha-aminoacyl-[protein] = an N-terminal L-phenylalanyl-L-alpha-aminoacyl-[protein] + tRNA(Phe)</text>
        <dbReference type="Rhea" id="RHEA:43632"/>
        <dbReference type="Rhea" id="RHEA-COMP:9668"/>
        <dbReference type="Rhea" id="RHEA-COMP:9699"/>
        <dbReference type="Rhea" id="RHEA-COMP:10636"/>
        <dbReference type="Rhea" id="RHEA-COMP:10637"/>
        <dbReference type="ChEBI" id="CHEBI:78442"/>
        <dbReference type="ChEBI" id="CHEBI:78531"/>
        <dbReference type="ChEBI" id="CHEBI:78597"/>
        <dbReference type="ChEBI" id="CHEBI:83561"/>
        <dbReference type="EC" id="2.3.2.6"/>
    </reaction>
</comment>
<keyword evidence="2 15" id="KW-0963">Cytoplasm</keyword>
<dbReference type="GO" id="GO:0005737">
    <property type="term" value="C:cytoplasm"/>
    <property type="evidence" value="ECO:0007669"/>
    <property type="project" value="UniProtKB-SubCell"/>
</dbReference>
<comment type="caution">
    <text evidence="16">The sequence shown here is derived from an EMBL/GenBank/DDBJ whole genome shotgun (WGS) entry which is preliminary data.</text>
</comment>
<sequence length="246" mass="27372">MSLTWLESGTPFPPVEQALREPDGLLAAGLELTPERLHAAYRQGIFPWFNDGEPVLWWSPDPRMVLASDDFKCSRSLSKKLRQIERQAQSGHIRVCVDRAFEQVMAECAAPRAGQPGTWITAPVRQAYAQLHRQGLAHSVELWIDDTLSAGLYGVSLGRMFYGESMFTRLPDGSKIALAHLVSFLRRHGAPAIDCQQQTRHLGSLGARAMPRQDFKALLARLIPQPSLPWQAGQLRLDGSIIPFPA</sequence>
<dbReference type="SUPFAM" id="SSF55729">
    <property type="entry name" value="Acyl-CoA N-acyltransferases (Nat)"/>
    <property type="match status" value="1"/>
</dbReference>
<dbReference type="Gene3D" id="3.40.630.70">
    <property type="entry name" value="Leucyl/phenylalanyl-tRNA-protein transferase, C-terminal domain"/>
    <property type="match status" value="1"/>
</dbReference>
<evidence type="ECO:0000256" key="5">
    <source>
        <dbReference type="ARBA" id="ARBA00050607"/>
    </source>
</evidence>
<evidence type="ECO:0000256" key="8">
    <source>
        <dbReference type="ARBA" id="ARBA00054043"/>
    </source>
</evidence>
<dbReference type="GO" id="GO:0030163">
    <property type="term" value="P:protein catabolic process"/>
    <property type="evidence" value="ECO:0007669"/>
    <property type="project" value="UniProtKB-UniRule"/>
</dbReference>
<evidence type="ECO:0000256" key="11">
    <source>
        <dbReference type="ARBA" id="ARBA00074372"/>
    </source>
</evidence>
<dbReference type="InterPro" id="IPR042203">
    <property type="entry name" value="Leu/Phe-tRNA_Trfase_C"/>
</dbReference>
<gene>
    <name evidence="15" type="primary">aat</name>
    <name evidence="16" type="ORF">DD235_02885</name>
</gene>
<comment type="similarity">
    <text evidence="9 15">Belongs to the L/F-transferase family.</text>
</comment>
<dbReference type="EMBL" id="QETA01000001">
    <property type="protein sequence ID" value="PWF25123.1"/>
    <property type="molecule type" value="Genomic_DNA"/>
</dbReference>
<keyword evidence="17" id="KW-1185">Reference proteome</keyword>
<evidence type="ECO:0000256" key="14">
    <source>
        <dbReference type="ARBA" id="ARBA00083640"/>
    </source>
</evidence>
<evidence type="ECO:0000256" key="15">
    <source>
        <dbReference type="HAMAP-Rule" id="MF_00688"/>
    </source>
</evidence>
<evidence type="ECO:0000256" key="7">
    <source>
        <dbReference type="ARBA" id="ARBA00051538"/>
    </source>
</evidence>
<proteinExistence type="inferred from homology"/>
<dbReference type="Proteomes" id="UP000245212">
    <property type="component" value="Unassembled WGS sequence"/>
</dbReference>
<dbReference type="GO" id="GO:0008914">
    <property type="term" value="F:leucyl-tRNA--protein transferase activity"/>
    <property type="evidence" value="ECO:0007669"/>
    <property type="project" value="UniProtKB-UniRule"/>
</dbReference>
<dbReference type="HAMAP" id="MF_00688">
    <property type="entry name" value="Leu_Phe_trans"/>
    <property type="match status" value="1"/>
</dbReference>
<dbReference type="AlphaFoldDB" id="A0A2V1K4F4"/>
<protein>
    <recommendedName>
        <fullName evidence="11 15">Leucyl/phenylalanyl-tRNA--protein transferase</fullName>
        <ecNumber evidence="10 15">2.3.2.6</ecNumber>
    </recommendedName>
    <alternativeName>
        <fullName evidence="12 15">L/F-transferase</fullName>
    </alternativeName>
    <alternativeName>
        <fullName evidence="13 15">Leucyltransferase</fullName>
    </alternativeName>
    <alternativeName>
        <fullName evidence="14 15">Phenyalanyltransferase</fullName>
    </alternativeName>
</protein>
<dbReference type="NCBIfam" id="TIGR00667">
    <property type="entry name" value="aat"/>
    <property type="match status" value="1"/>
</dbReference>
<evidence type="ECO:0000256" key="2">
    <source>
        <dbReference type="ARBA" id="ARBA00022490"/>
    </source>
</evidence>
<dbReference type="PANTHER" id="PTHR30098:SF2">
    <property type="entry name" value="LEUCYL_PHENYLALANYL-TRNA--PROTEIN TRANSFERASE"/>
    <property type="match status" value="1"/>
</dbReference>
<evidence type="ECO:0000256" key="3">
    <source>
        <dbReference type="ARBA" id="ARBA00022679"/>
    </source>
</evidence>
<evidence type="ECO:0000313" key="16">
    <source>
        <dbReference type="EMBL" id="PWF25123.1"/>
    </source>
</evidence>
<dbReference type="PANTHER" id="PTHR30098">
    <property type="entry name" value="LEUCYL/PHENYLALANYL-TRNA--PROTEIN TRANSFERASE"/>
    <property type="match status" value="1"/>
</dbReference>
<evidence type="ECO:0000256" key="12">
    <source>
        <dbReference type="ARBA" id="ARBA00077136"/>
    </source>
</evidence>
<dbReference type="Gene3D" id="3.30.70.3550">
    <property type="entry name" value="Leucyl/phenylalanyl-tRNA-protein transferase, N-terminal domain"/>
    <property type="match status" value="1"/>
</dbReference>
<dbReference type="EC" id="2.3.2.6" evidence="10 15"/>
<name>A0A2V1K4F4_9BURK</name>
<evidence type="ECO:0000256" key="9">
    <source>
        <dbReference type="ARBA" id="ARBA00061535"/>
    </source>
</evidence>
<keyword evidence="3 15" id="KW-0808">Transferase</keyword>
<comment type="catalytic activity">
    <reaction evidence="6 15">
        <text>N-terminal L-arginyl-[protein] + L-leucyl-tRNA(Leu) = N-terminal L-leucyl-L-arginyl-[protein] + tRNA(Leu) + H(+)</text>
        <dbReference type="Rhea" id="RHEA:50416"/>
        <dbReference type="Rhea" id="RHEA-COMP:9613"/>
        <dbReference type="Rhea" id="RHEA-COMP:9622"/>
        <dbReference type="Rhea" id="RHEA-COMP:12672"/>
        <dbReference type="Rhea" id="RHEA-COMP:12673"/>
        <dbReference type="ChEBI" id="CHEBI:15378"/>
        <dbReference type="ChEBI" id="CHEBI:64719"/>
        <dbReference type="ChEBI" id="CHEBI:78442"/>
        <dbReference type="ChEBI" id="CHEBI:78494"/>
        <dbReference type="ChEBI" id="CHEBI:133044"/>
        <dbReference type="EC" id="2.3.2.6"/>
    </reaction>
</comment>
<organism evidence="16 17">
    <name type="scientific">Corticimicrobacter populi</name>
    <dbReference type="NCBI Taxonomy" id="2175229"/>
    <lineage>
        <taxon>Bacteria</taxon>
        <taxon>Pseudomonadati</taxon>
        <taxon>Pseudomonadota</taxon>
        <taxon>Betaproteobacteria</taxon>
        <taxon>Burkholderiales</taxon>
        <taxon>Alcaligenaceae</taxon>
        <taxon>Corticimicrobacter</taxon>
    </lineage>
</organism>
<evidence type="ECO:0000256" key="4">
    <source>
        <dbReference type="ARBA" id="ARBA00023315"/>
    </source>
</evidence>
<dbReference type="RefSeq" id="WP_109060525.1">
    <property type="nucleotide sequence ID" value="NZ_QETA01000001.1"/>
</dbReference>
<evidence type="ECO:0000256" key="13">
    <source>
        <dbReference type="ARBA" id="ARBA00077165"/>
    </source>
</evidence>
<reference evidence="17" key="1">
    <citation type="submission" date="2018-05" db="EMBL/GenBank/DDBJ databases">
        <authorList>
            <person name="Li Y."/>
        </authorList>
    </citation>
    <scope>NUCLEOTIDE SEQUENCE [LARGE SCALE GENOMIC DNA]</scope>
    <source>
        <strain evidence="17">3d-2-2</strain>
    </source>
</reference>
<keyword evidence="4 15" id="KW-0012">Acyltransferase</keyword>
<dbReference type="InterPro" id="IPR016181">
    <property type="entry name" value="Acyl_CoA_acyltransferase"/>
</dbReference>
<dbReference type="InterPro" id="IPR004616">
    <property type="entry name" value="Leu/Phe-tRNA_Trfase"/>
</dbReference>
<evidence type="ECO:0000256" key="1">
    <source>
        <dbReference type="ARBA" id="ARBA00004496"/>
    </source>
</evidence>
<evidence type="ECO:0000256" key="6">
    <source>
        <dbReference type="ARBA" id="ARBA00050652"/>
    </source>
</evidence>
<evidence type="ECO:0000313" key="17">
    <source>
        <dbReference type="Proteomes" id="UP000245212"/>
    </source>
</evidence>